<reference evidence="7 8" key="1">
    <citation type="submission" date="2024-07" db="EMBL/GenBank/DDBJ databases">
        <title>Section-level genome sequencing and comparative genomics of Aspergillus sections Usti and Cavernicolus.</title>
        <authorList>
            <consortium name="Lawrence Berkeley National Laboratory"/>
            <person name="Nybo J.L."/>
            <person name="Vesth T.C."/>
            <person name="Theobald S."/>
            <person name="Frisvad J.C."/>
            <person name="Larsen T.O."/>
            <person name="Kjaerboelling I."/>
            <person name="Rothschild-Mancinelli K."/>
            <person name="Lyhne E.K."/>
            <person name="Kogle M.E."/>
            <person name="Barry K."/>
            <person name="Clum A."/>
            <person name="Na H."/>
            <person name="Ledsgaard L."/>
            <person name="Lin J."/>
            <person name="Lipzen A."/>
            <person name="Kuo A."/>
            <person name="Riley R."/>
            <person name="Mondo S."/>
            <person name="Labutti K."/>
            <person name="Haridas S."/>
            <person name="Pangalinan J."/>
            <person name="Salamov A.A."/>
            <person name="Simmons B.A."/>
            <person name="Magnuson J.K."/>
            <person name="Chen J."/>
            <person name="Drula E."/>
            <person name="Henrissat B."/>
            <person name="Wiebenga A."/>
            <person name="Lubbers R.J."/>
            <person name="Gomes A.C."/>
            <person name="Macurrencykelacurrency M.R."/>
            <person name="Stajich J."/>
            <person name="Grigoriev I.V."/>
            <person name="Mortensen U.H."/>
            <person name="De Vries R.P."/>
            <person name="Baker S.E."/>
            <person name="Andersen M.R."/>
        </authorList>
    </citation>
    <scope>NUCLEOTIDE SEQUENCE [LARGE SCALE GENOMIC DNA]</scope>
    <source>
        <strain evidence="7 8">CBS 449.75</strain>
    </source>
</reference>
<keyword evidence="8" id="KW-1185">Reference proteome</keyword>
<comment type="caution">
    <text evidence="7">The sequence shown here is derived from an EMBL/GenBank/DDBJ whole genome shotgun (WGS) entry which is preliminary data.</text>
</comment>
<evidence type="ECO:0000313" key="8">
    <source>
        <dbReference type="Proteomes" id="UP001610432"/>
    </source>
</evidence>
<keyword evidence="3" id="KW-0720">Serine protease</keyword>
<dbReference type="Pfam" id="PF00326">
    <property type="entry name" value="Peptidase_S9"/>
    <property type="match status" value="1"/>
</dbReference>
<dbReference type="PANTHER" id="PTHR42776:SF27">
    <property type="entry name" value="DIPEPTIDYL PEPTIDASE FAMILY MEMBER 6"/>
    <property type="match status" value="1"/>
</dbReference>
<dbReference type="EMBL" id="JBFXLQ010000055">
    <property type="protein sequence ID" value="KAL2863172.1"/>
    <property type="molecule type" value="Genomic_DNA"/>
</dbReference>
<evidence type="ECO:0000256" key="1">
    <source>
        <dbReference type="ARBA" id="ARBA00010040"/>
    </source>
</evidence>
<sequence length="641" mass="70363">MPSIPPPSRLAALSDLKLPSDIHISPDGTKAIYTLSSFSTKDKSAVSSLWIADIGANHSARQITSGIFKDENPKWSPDGRFIGFVSDRAAKGRSRVIYLLPIGGFGEAFPVTSVEGEGNVKGGFEWSADGRFIAFVSEDSASDGGEEDGSDEPVVFGGEEEGSSARRLKVVDIERRIVTTLTPGDQNVDLFSFSPRTNEIAYTVSETDSMSQFSSTRIDIVDAGRGPGSRRKYIQTKGPITSLVWSQADKLHFIGRPTPPYTSLSVYEARIRSKQYGSYFGWDSEAVSLHRARDSVVARVQNPNTEAAHALGVDSISWPFPSFFTSEYEITSFDAFRHPDSDDFTLVVARSSPSVANEVYSVTCKGGGYGYVKLSSHNSRFDGFRSKRIATTTGADGWECDGWLFTPKPSTIAISRRLPPTVVLVQSLPALPSFSMGPHLDVAHLTAAGYAVLCPNLRPAGANGTGIGERYADVMAILKKAVAENLVDESRVTISGWSDGGFLSSLAVIRNEFSFRAVVCGGGVVDWDFVNVNSDPFWPAPDIPSLPSSPARSAKQMVSQVEREIQQTTTEKRRTPLLILHGRDDDQVLVSGPLAFWREKQRWNGPVQMVLYPREKHVIRDQKHLVDLWTRVLHFYDRHLD</sequence>
<keyword evidence="3" id="KW-0645">Protease</keyword>
<organism evidence="7 8">
    <name type="scientific">Aspergillus lucknowensis</name>
    <dbReference type="NCBI Taxonomy" id="176173"/>
    <lineage>
        <taxon>Eukaryota</taxon>
        <taxon>Fungi</taxon>
        <taxon>Dikarya</taxon>
        <taxon>Ascomycota</taxon>
        <taxon>Pezizomycotina</taxon>
        <taxon>Eurotiomycetes</taxon>
        <taxon>Eurotiomycetidae</taxon>
        <taxon>Eurotiales</taxon>
        <taxon>Aspergillaceae</taxon>
        <taxon>Aspergillus</taxon>
        <taxon>Aspergillus subgen. Nidulantes</taxon>
    </lineage>
</organism>
<feature type="region of interest" description="Disordered" evidence="5">
    <location>
        <begin position="139"/>
        <end position="161"/>
    </location>
</feature>
<dbReference type="PANTHER" id="PTHR42776">
    <property type="entry name" value="SERINE PEPTIDASE S9 FAMILY MEMBER"/>
    <property type="match status" value="1"/>
</dbReference>
<comment type="similarity">
    <text evidence="1">Belongs to the peptidase S9C family.</text>
</comment>
<proteinExistence type="inferred from homology"/>
<dbReference type="SUPFAM" id="SSF82171">
    <property type="entry name" value="DPP6 N-terminal domain-like"/>
    <property type="match status" value="1"/>
</dbReference>
<dbReference type="SUPFAM" id="SSF53474">
    <property type="entry name" value="alpha/beta-Hydrolases"/>
    <property type="match status" value="1"/>
</dbReference>
<dbReference type="Proteomes" id="UP001610432">
    <property type="component" value="Unassembled WGS sequence"/>
</dbReference>
<evidence type="ECO:0000256" key="2">
    <source>
        <dbReference type="ARBA" id="ARBA00022801"/>
    </source>
</evidence>
<evidence type="ECO:0000256" key="5">
    <source>
        <dbReference type="SAM" id="MobiDB-lite"/>
    </source>
</evidence>
<dbReference type="RefSeq" id="XP_070882151.1">
    <property type="nucleotide sequence ID" value="XM_071030181.1"/>
</dbReference>
<gene>
    <name evidence="7" type="ORF">BJX67DRAFT_364381</name>
</gene>
<dbReference type="InterPro" id="IPR029058">
    <property type="entry name" value="AB_hydrolase_fold"/>
</dbReference>
<name>A0ABR4LIG0_9EURO</name>
<keyword evidence="2 7" id="KW-0378">Hydrolase</keyword>
<dbReference type="InterPro" id="IPR011042">
    <property type="entry name" value="6-blade_b-propeller_TolB-like"/>
</dbReference>
<dbReference type="Gene3D" id="2.120.10.30">
    <property type="entry name" value="TolB, C-terminal domain"/>
    <property type="match status" value="1"/>
</dbReference>
<dbReference type="InterPro" id="IPR011659">
    <property type="entry name" value="WD40"/>
</dbReference>
<dbReference type="Gene3D" id="3.40.50.1820">
    <property type="entry name" value="alpha/beta hydrolase"/>
    <property type="match status" value="1"/>
</dbReference>
<dbReference type="GO" id="GO:0016787">
    <property type="term" value="F:hydrolase activity"/>
    <property type="evidence" value="ECO:0007669"/>
    <property type="project" value="UniProtKB-KW"/>
</dbReference>
<feature type="domain" description="Peptidase S9 prolyl oligopeptidase catalytic" evidence="6">
    <location>
        <begin position="469"/>
        <end position="640"/>
    </location>
</feature>
<evidence type="ECO:0000256" key="3">
    <source>
        <dbReference type="ARBA" id="ARBA00022825"/>
    </source>
</evidence>
<dbReference type="Pfam" id="PF07676">
    <property type="entry name" value="PD40"/>
    <property type="match status" value="1"/>
</dbReference>
<protein>
    <recommendedName>
        <fullName evidence="4">Dipeptidyl-peptidase V</fullName>
    </recommendedName>
</protein>
<feature type="compositionally biased region" description="Acidic residues" evidence="5">
    <location>
        <begin position="140"/>
        <end position="151"/>
    </location>
</feature>
<accession>A0ABR4LIG0</accession>
<evidence type="ECO:0000259" key="6">
    <source>
        <dbReference type="Pfam" id="PF00326"/>
    </source>
</evidence>
<dbReference type="GeneID" id="98145253"/>
<evidence type="ECO:0000313" key="7">
    <source>
        <dbReference type="EMBL" id="KAL2863172.1"/>
    </source>
</evidence>
<evidence type="ECO:0000256" key="4">
    <source>
        <dbReference type="ARBA" id="ARBA00032829"/>
    </source>
</evidence>
<dbReference type="InterPro" id="IPR001375">
    <property type="entry name" value="Peptidase_S9_cat"/>
</dbReference>